<protein>
    <submittedName>
        <fullName evidence="1">Uncharacterized protein</fullName>
    </submittedName>
</protein>
<reference evidence="1" key="1">
    <citation type="journal article" date="2014" name="Int. J. Syst. Evol. Microbiol.">
        <title>Complete genome sequence of Corynebacterium casei LMG S-19264T (=DSM 44701T), isolated from a smear-ripened cheese.</title>
        <authorList>
            <consortium name="US DOE Joint Genome Institute (JGI-PGF)"/>
            <person name="Walter F."/>
            <person name="Albersmeier A."/>
            <person name="Kalinowski J."/>
            <person name="Ruckert C."/>
        </authorList>
    </citation>
    <scope>NUCLEOTIDE SEQUENCE</scope>
    <source>
        <strain evidence="1">KCTC 12988</strain>
    </source>
</reference>
<dbReference type="Proteomes" id="UP000644507">
    <property type="component" value="Unassembled WGS sequence"/>
</dbReference>
<dbReference type="EMBL" id="BMXI01000001">
    <property type="protein sequence ID" value="GHC41528.1"/>
    <property type="molecule type" value="Genomic_DNA"/>
</dbReference>
<organism evidence="1 2">
    <name type="scientific">Roseibacillus persicicus</name>
    <dbReference type="NCBI Taxonomy" id="454148"/>
    <lineage>
        <taxon>Bacteria</taxon>
        <taxon>Pseudomonadati</taxon>
        <taxon>Verrucomicrobiota</taxon>
        <taxon>Verrucomicrobiia</taxon>
        <taxon>Verrucomicrobiales</taxon>
        <taxon>Verrucomicrobiaceae</taxon>
        <taxon>Roseibacillus</taxon>
    </lineage>
</organism>
<evidence type="ECO:0000313" key="2">
    <source>
        <dbReference type="Proteomes" id="UP000644507"/>
    </source>
</evidence>
<name>A0A918TBT5_9BACT</name>
<accession>A0A918TBT5</accession>
<reference evidence="1" key="2">
    <citation type="submission" date="2020-09" db="EMBL/GenBank/DDBJ databases">
        <authorList>
            <person name="Sun Q."/>
            <person name="Kim S."/>
        </authorList>
    </citation>
    <scope>NUCLEOTIDE SEQUENCE</scope>
    <source>
        <strain evidence="1">KCTC 12988</strain>
    </source>
</reference>
<gene>
    <name evidence="1" type="ORF">GCM10007100_02910</name>
</gene>
<sequence length="377" mass="42627">MDGDFAVLVTPEPKEIKVKVEDLSLADRQHLVEYADQPESIITEIELGVPEEDVRIDKKQFKKLDKQLVFDEDSELLFDLMESDHFLIATAGKARPNAVAEIAERLWHGMAFQHMNFRTDWGDQKLVIFLIEDEGLYAAMGKWYIGHLKKLGEEEAANKTSQLWDRVSGTSVSLPNDVQDNYNVFSRARVLRIRDSQSRSYRKVFGAFPTHTIASTLLAKQMGGQSDISPPGYFALLVGHAYYKEIQLAEKSETTMLSADDYEGDEIAETRGFQDGTSWAKTLRKLVKSGDVKLDVNQMLSLEGQGLTPEGLVTLYSFAYYMNSTPARVSALAEMVRRIESNKQIPASVEIAKIFGFDSVEALQEDWKEFVLSRDFK</sequence>
<keyword evidence="2" id="KW-1185">Reference proteome</keyword>
<evidence type="ECO:0000313" key="1">
    <source>
        <dbReference type="EMBL" id="GHC41528.1"/>
    </source>
</evidence>
<proteinExistence type="predicted"/>
<dbReference type="AlphaFoldDB" id="A0A918TBT5"/>
<comment type="caution">
    <text evidence="1">The sequence shown here is derived from an EMBL/GenBank/DDBJ whole genome shotgun (WGS) entry which is preliminary data.</text>
</comment>